<dbReference type="Gene3D" id="3.30.830.10">
    <property type="entry name" value="Metalloenzyme, LuxS/M16 peptidase-like"/>
    <property type="match status" value="2"/>
</dbReference>
<feature type="domain" description="Peptidase M16 C-terminal" evidence="2">
    <location>
        <begin position="188"/>
        <end position="359"/>
    </location>
</feature>
<organism evidence="3 4">
    <name type="scientific">Streptococcus caprae</name>
    <dbReference type="NCBI Taxonomy" id="1640501"/>
    <lineage>
        <taxon>Bacteria</taxon>
        <taxon>Bacillati</taxon>
        <taxon>Bacillota</taxon>
        <taxon>Bacilli</taxon>
        <taxon>Lactobacillales</taxon>
        <taxon>Streptococcaceae</taxon>
        <taxon>Streptococcus</taxon>
    </lineage>
</organism>
<comment type="caution">
    <text evidence="3">The sequence shown here is derived from an EMBL/GenBank/DDBJ whole genome shotgun (WGS) entry which is preliminary data.</text>
</comment>
<dbReference type="InterPro" id="IPR011249">
    <property type="entry name" value="Metalloenz_LuxS/M16"/>
</dbReference>
<evidence type="ECO:0000259" key="1">
    <source>
        <dbReference type="Pfam" id="PF00675"/>
    </source>
</evidence>
<evidence type="ECO:0000313" key="4">
    <source>
        <dbReference type="Proteomes" id="UP001595807"/>
    </source>
</evidence>
<dbReference type="InterPro" id="IPR007863">
    <property type="entry name" value="Peptidase_M16_C"/>
</dbReference>
<dbReference type="InterPro" id="IPR050361">
    <property type="entry name" value="MPP/UQCRC_Complex"/>
</dbReference>
<feature type="domain" description="Peptidase M16 N-terminal" evidence="1">
    <location>
        <begin position="61"/>
        <end position="177"/>
    </location>
</feature>
<dbReference type="PANTHER" id="PTHR11851">
    <property type="entry name" value="METALLOPROTEASE"/>
    <property type="match status" value="1"/>
</dbReference>
<name>A0ABV8CVH2_9STRE</name>
<dbReference type="PANTHER" id="PTHR11851:SF134">
    <property type="entry name" value="ZINC-DEPENDENT PROTEASE"/>
    <property type="match status" value="1"/>
</dbReference>
<protein>
    <submittedName>
        <fullName evidence="3">EF-P 5-aminopentanol modification-associated protein YfmH</fullName>
    </submittedName>
</protein>
<evidence type="ECO:0000259" key="2">
    <source>
        <dbReference type="Pfam" id="PF05193"/>
    </source>
</evidence>
<accession>A0ABV8CVH2</accession>
<keyword evidence="4" id="KW-1185">Reference proteome</keyword>
<dbReference type="RefSeq" id="WP_380426116.1">
    <property type="nucleotide sequence ID" value="NZ_JBHRZV010000033.1"/>
</dbReference>
<dbReference type="SUPFAM" id="SSF63411">
    <property type="entry name" value="LuxS/MPP-like metallohydrolase"/>
    <property type="match status" value="2"/>
</dbReference>
<dbReference type="Pfam" id="PF05193">
    <property type="entry name" value="Peptidase_M16_C"/>
    <property type="match status" value="1"/>
</dbReference>
<dbReference type="NCBIfam" id="NF047421">
    <property type="entry name" value="YfmH_fam"/>
    <property type="match status" value="1"/>
</dbReference>
<dbReference type="Pfam" id="PF00675">
    <property type="entry name" value="Peptidase_M16"/>
    <property type="match status" value="1"/>
</dbReference>
<dbReference type="InterPro" id="IPR011765">
    <property type="entry name" value="Pept_M16_N"/>
</dbReference>
<gene>
    <name evidence="3" type="primary">yfmH</name>
    <name evidence="3" type="ORF">ACFORF_05095</name>
</gene>
<dbReference type="EMBL" id="JBHRZV010000033">
    <property type="protein sequence ID" value="MFC3927982.1"/>
    <property type="molecule type" value="Genomic_DNA"/>
</dbReference>
<reference evidence="4" key="1">
    <citation type="journal article" date="2019" name="Int. J. Syst. Evol. Microbiol.">
        <title>The Global Catalogue of Microorganisms (GCM) 10K type strain sequencing project: providing services to taxonomists for standard genome sequencing and annotation.</title>
        <authorList>
            <consortium name="The Broad Institute Genomics Platform"/>
            <consortium name="The Broad Institute Genome Sequencing Center for Infectious Disease"/>
            <person name="Wu L."/>
            <person name="Ma J."/>
        </authorList>
    </citation>
    <scope>NUCLEOTIDE SEQUENCE [LARGE SCALE GENOMIC DNA]</scope>
    <source>
        <strain evidence="4">CCUG 67170</strain>
    </source>
</reference>
<proteinExistence type="predicted"/>
<evidence type="ECO:0000313" key="3">
    <source>
        <dbReference type="EMBL" id="MFC3927982.1"/>
    </source>
</evidence>
<dbReference type="Proteomes" id="UP001595807">
    <property type="component" value="Unassembled WGS sequence"/>
</dbReference>
<sequence>MRNLKKKVYPFIGEEVYFTVLDNGMKVYLLPKPEFQETSAMLTVDFGSIDNILTVDGKHIEYPKGLAHFLEHQLFEREDSIDVAQLFTKHGADSNAYTSYEKTSYFFSTIDHLEDSLTLLQNFVVNPKFTEMSIEKEKGIIIQEIEMYQDDPDFQLYSGLLRSLYPNTPLSEDIAGDEQSVNQTTLLHLQDMVNFFYNPVNFSLLLVGPFDVRKMHHFLMQNQVIAETEPSFHVMKHHLNLEPVQISKSMRMDVSMAKLAVGFRGPLPKEGEVLRQKIALRLLFSMLFGWTSQIYQEWYDSGKINDSFDIEVEVSPRFKFVALLFDTNQPISMVNQIKQYLKNFSTSPDLNEVHLLEIKKEFYGEFIRSLDSIDNLANQFVAYSTEGQTYYDIPEILQELTLSEIIQMGNDFFQQSDMSDFTIFPR</sequence>